<evidence type="ECO:0000313" key="1">
    <source>
        <dbReference type="EMBL" id="KAK4218109.1"/>
    </source>
</evidence>
<reference evidence="1" key="2">
    <citation type="submission" date="2023-05" db="EMBL/GenBank/DDBJ databases">
        <authorList>
            <consortium name="Lawrence Berkeley National Laboratory"/>
            <person name="Steindorff A."/>
            <person name="Hensen N."/>
            <person name="Bonometti L."/>
            <person name="Westerberg I."/>
            <person name="Brannstrom I.O."/>
            <person name="Guillou S."/>
            <person name="Cros-Aarteil S."/>
            <person name="Calhoun S."/>
            <person name="Haridas S."/>
            <person name="Kuo A."/>
            <person name="Mondo S."/>
            <person name="Pangilinan J."/>
            <person name="Riley R."/>
            <person name="Labutti K."/>
            <person name="Andreopoulos B."/>
            <person name="Lipzen A."/>
            <person name="Chen C."/>
            <person name="Yanf M."/>
            <person name="Daum C."/>
            <person name="Ng V."/>
            <person name="Clum A."/>
            <person name="Ohm R."/>
            <person name="Martin F."/>
            <person name="Silar P."/>
            <person name="Natvig D."/>
            <person name="Lalanne C."/>
            <person name="Gautier V."/>
            <person name="Ament-Velasquez S.L."/>
            <person name="Kruys A."/>
            <person name="Hutchinson M.I."/>
            <person name="Powell A.J."/>
            <person name="Barry K."/>
            <person name="Miller A.N."/>
            <person name="Grigoriev I.V."/>
            <person name="Debuchy R."/>
            <person name="Gladieux P."/>
            <person name="Thoren M.H."/>
            <person name="Johannesson H."/>
        </authorList>
    </citation>
    <scope>NUCLEOTIDE SEQUENCE</scope>
    <source>
        <strain evidence="1">PSN293</strain>
    </source>
</reference>
<accession>A0AAN7BBX1</accession>
<dbReference type="AlphaFoldDB" id="A0AAN7BBX1"/>
<name>A0AAN7BBX1_9PEZI</name>
<dbReference type="EMBL" id="MU858055">
    <property type="protein sequence ID" value="KAK4218109.1"/>
    <property type="molecule type" value="Genomic_DNA"/>
</dbReference>
<organism evidence="1 2">
    <name type="scientific">Rhypophila decipiens</name>
    <dbReference type="NCBI Taxonomy" id="261697"/>
    <lineage>
        <taxon>Eukaryota</taxon>
        <taxon>Fungi</taxon>
        <taxon>Dikarya</taxon>
        <taxon>Ascomycota</taxon>
        <taxon>Pezizomycotina</taxon>
        <taxon>Sordariomycetes</taxon>
        <taxon>Sordariomycetidae</taxon>
        <taxon>Sordariales</taxon>
        <taxon>Naviculisporaceae</taxon>
        <taxon>Rhypophila</taxon>
    </lineage>
</organism>
<keyword evidence="2" id="KW-1185">Reference proteome</keyword>
<reference evidence="1" key="1">
    <citation type="journal article" date="2023" name="Mol. Phylogenet. Evol.">
        <title>Genome-scale phylogeny and comparative genomics of the fungal order Sordariales.</title>
        <authorList>
            <person name="Hensen N."/>
            <person name="Bonometti L."/>
            <person name="Westerberg I."/>
            <person name="Brannstrom I.O."/>
            <person name="Guillou S."/>
            <person name="Cros-Aarteil S."/>
            <person name="Calhoun S."/>
            <person name="Haridas S."/>
            <person name="Kuo A."/>
            <person name="Mondo S."/>
            <person name="Pangilinan J."/>
            <person name="Riley R."/>
            <person name="LaButti K."/>
            <person name="Andreopoulos B."/>
            <person name="Lipzen A."/>
            <person name="Chen C."/>
            <person name="Yan M."/>
            <person name="Daum C."/>
            <person name="Ng V."/>
            <person name="Clum A."/>
            <person name="Steindorff A."/>
            <person name="Ohm R.A."/>
            <person name="Martin F."/>
            <person name="Silar P."/>
            <person name="Natvig D.O."/>
            <person name="Lalanne C."/>
            <person name="Gautier V."/>
            <person name="Ament-Velasquez S.L."/>
            <person name="Kruys A."/>
            <person name="Hutchinson M.I."/>
            <person name="Powell A.J."/>
            <person name="Barry K."/>
            <person name="Miller A.N."/>
            <person name="Grigoriev I.V."/>
            <person name="Debuchy R."/>
            <person name="Gladieux P."/>
            <person name="Hiltunen Thoren M."/>
            <person name="Johannesson H."/>
        </authorList>
    </citation>
    <scope>NUCLEOTIDE SEQUENCE</scope>
    <source>
        <strain evidence="1">PSN293</strain>
    </source>
</reference>
<evidence type="ECO:0000313" key="2">
    <source>
        <dbReference type="Proteomes" id="UP001301769"/>
    </source>
</evidence>
<proteinExistence type="predicted"/>
<gene>
    <name evidence="1" type="ORF">QBC37DRAFT_396100</name>
</gene>
<dbReference type="Proteomes" id="UP001301769">
    <property type="component" value="Unassembled WGS sequence"/>
</dbReference>
<sequence>MGGRRVVRGRRRRGQCQATRWHTITLECMWWRDVGTDSTQHWCTTLRFEPVGCGFQLVRPQWHSGCRIRTLYRTPFNEGNYVGTAAMHLPVSCRQMCIPAHYEDKHQFDKNPTYSPSMEVPLTLTADGSTEDLLCAAVDVSGLPPPLKSALPALILPKSEESSEHPVHPAAGGSAMNIGTVPSTVTIERCGDQDEGIPVKALKPTLQDDKLKTLRTLNDNDIHGARRIQFWVNPCANAMLRVFLWMAMCTVNPAHNDQLRPGFLIGMPRLSENTSLDVTISWSAGFITEIATEVRHVG</sequence>
<comment type="caution">
    <text evidence="1">The sequence shown here is derived from an EMBL/GenBank/DDBJ whole genome shotgun (WGS) entry which is preliminary data.</text>
</comment>
<protein>
    <submittedName>
        <fullName evidence="1">Uncharacterized protein</fullName>
    </submittedName>
</protein>